<gene>
    <name evidence="2" type="ORF">PG986_014652</name>
</gene>
<dbReference type="Proteomes" id="UP001391051">
    <property type="component" value="Unassembled WGS sequence"/>
</dbReference>
<feature type="region of interest" description="Disordered" evidence="1">
    <location>
        <begin position="1"/>
        <end position="99"/>
    </location>
</feature>
<dbReference type="EMBL" id="JAQQWE010000010">
    <property type="protein sequence ID" value="KAK7937784.1"/>
    <property type="molecule type" value="Genomic_DNA"/>
</dbReference>
<dbReference type="RefSeq" id="XP_066693112.1">
    <property type="nucleotide sequence ID" value="XM_066850874.1"/>
</dbReference>
<name>A0ABR1PTL7_9PEZI</name>
<sequence>MEDSTNRTPGSRQQPGSQDRAGTPIRSFQSSRPFQFQPQPLSLNTSAEANSSSRHSASSSISSTSSAGSTFSSLPTSPTLLSPTSTLLSPASSIDSSAATTTHIHKAPDGSLLMNRDYMSPASPVGEGFLDPRATRGSHAAAGGVSRPAPRLHMNMQVSGGAELNMHVRGNVDMIFIKPKEPHRGATR</sequence>
<feature type="compositionally biased region" description="Polar residues" evidence="1">
    <location>
        <begin position="1"/>
        <end position="17"/>
    </location>
</feature>
<protein>
    <submittedName>
        <fullName evidence="2">Uncharacterized protein</fullName>
    </submittedName>
</protein>
<proteinExistence type="predicted"/>
<dbReference type="GeneID" id="92083936"/>
<keyword evidence="3" id="KW-1185">Reference proteome</keyword>
<evidence type="ECO:0000313" key="3">
    <source>
        <dbReference type="Proteomes" id="UP001391051"/>
    </source>
</evidence>
<organism evidence="2 3">
    <name type="scientific">Apiospora aurea</name>
    <dbReference type="NCBI Taxonomy" id="335848"/>
    <lineage>
        <taxon>Eukaryota</taxon>
        <taxon>Fungi</taxon>
        <taxon>Dikarya</taxon>
        <taxon>Ascomycota</taxon>
        <taxon>Pezizomycotina</taxon>
        <taxon>Sordariomycetes</taxon>
        <taxon>Xylariomycetidae</taxon>
        <taxon>Amphisphaeriales</taxon>
        <taxon>Apiosporaceae</taxon>
        <taxon>Apiospora</taxon>
    </lineage>
</organism>
<evidence type="ECO:0000313" key="2">
    <source>
        <dbReference type="EMBL" id="KAK7937784.1"/>
    </source>
</evidence>
<evidence type="ECO:0000256" key="1">
    <source>
        <dbReference type="SAM" id="MobiDB-lite"/>
    </source>
</evidence>
<feature type="compositionally biased region" description="Low complexity" evidence="1">
    <location>
        <begin position="26"/>
        <end position="99"/>
    </location>
</feature>
<comment type="caution">
    <text evidence="2">The sequence shown here is derived from an EMBL/GenBank/DDBJ whole genome shotgun (WGS) entry which is preliminary data.</text>
</comment>
<accession>A0ABR1PTL7</accession>
<reference evidence="2 3" key="1">
    <citation type="submission" date="2023-01" db="EMBL/GenBank/DDBJ databases">
        <title>Analysis of 21 Apiospora genomes using comparative genomics revels a genus with tremendous synthesis potential of carbohydrate active enzymes and secondary metabolites.</title>
        <authorList>
            <person name="Sorensen T."/>
        </authorList>
    </citation>
    <scope>NUCLEOTIDE SEQUENCE [LARGE SCALE GENOMIC DNA]</scope>
    <source>
        <strain evidence="2 3">CBS 24483</strain>
    </source>
</reference>